<comment type="caution">
    <text evidence="2">The sequence shown here is derived from an EMBL/GenBank/DDBJ whole genome shotgun (WGS) entry which is preliminary data.</text>
</comment>
<protein>
    <submittedName>
        <fullName evidence="2">Uncharacterized protein</fullName>
    </submittedName>
</protein>
<dbReference type="AlphaFoldDB" id="A0A9D4D6B8"/>
<dbReference type="Proteomes" id="UP000828390">
    <property type="component" value="Unassembled WGS sequence"/>
</dbReference>
<reference evidence="2" key="1">
    <citation type="journal article" date="2019" name="bioRxiv">
        <title>The Genome of the Zebra Mussel, Dreissena polymorpha: A Resource for Invasive Species Research.</title>
        <authorList>
            <person name="McCartney M.A."/>
            <person name="Auch B."/>
            <person name="Kono T."/>
            <person name="Mallez S."/>
            <person name="Zhang Y."/>
            <person name="Obille A."/>
            <person name="Becker A."/>
            <person name="Abrahante J.E."/>
            <person name="Garbe J."/>
            <person name="Badalamenti J.P."/>
            <person name="Herman A."/>
            <person name="Mangelson H."/>
            <person name="Liachko I."/>
            <person name="Sullivan S."/>
            <person name="Sone E.D."/>
            <person name="Koren S."/>
            <person name="Silverstein K.A.T."/>
            <person name="Beckman K.B."/>
            <person name="Gohl D.M."/>
        </authorList>
    </citation>
    <scope>NUCLEOTIDE SEQUENCE</scope>
    <source>
        <strain evidence="2">Duluth1</strain>
        <tissue evidence="2">Whole animal</tissue>
    </source>
</reference>
<accession>A0A9D4D6B8</accession>
<evidence type="ECO:0000313" key="2">
    <source>
        <dbReference type="EMBL" id="KAH3738093.1"/>
    </source>
</evidence>
<proteinExistence type="predicted"/>
<organism evidence="2 3">
    <name type="scientific">Dreissena polymorpha</name>
    <name type="common">Zebra mussel</name>
    <name type="synonym">Mytilus polymorpha</name>
    <dbReference type="NCBI Taxonomy" id="45954"/>
    <lineage>
        <taxon>Eukaryota</taxon>
        <taxon>Metazoa</taxon>
        <taxon>Spiralia</taxon>
        <taxon>Lophotrochozoa</taxon>
        <taxon>Mollusca</taxon>
        <taxon>Bivalvia</taxon>
        <taxon>Autobranchia</taxon>
        <taxon>Heteroconchia</taxon>
        <taxon>Euheterodonta</taxon>
        <taxon>Imparidentia</taxon>
        <taxon>Neoheterodontei</taxon>
        <taxon>Myida</taxon>
        <taxon>Dreissenoidea</taxon>
        <taxon>Dreissenidae</taxon>
        <taxon>Dreissena</taxon>
    </lineage>
</organism>
<name>A0A9D4D6B8_DREPO</name>
<reference evidence="2" key="2">
    <citation type="submission" date="2020-11" db="EMBL/GenBank/DDBJ databases">
        <authorList>
            <person name="McCartney M.A."/>
            <person name="Auch B."/>
            <person name="Kono T."/>
            <person name="Mallez S."/>
            <person name="Becker A."/>
            <person name="Gohl D.M."/>
            <person name="Silverstein K.A.T."/>
            <person name="Koren S."/>
            <person name="Bechman K.B."/>
            <person name="Herman A."/>
            <person name="Abrahante J.E."/>
            <person name="Garbe J."/>
        </authorList>
    </citation>
    <scope>NUCLEOTIDE SEQUENCE</scope>
    <source>
        <strain evidence="2">Duluth1</strain>
        <tissue evidence="2">Whole animal</tissue>
    </source>
</reference>
<sequence>MRQPSRINNQHKKADAPEEPVSSTLTPSVPEKQLRPVTPTVPTATGIRTKPSIADKTIA</sequence>
<gene>
    <name evidence="2" type="ORF">DPMN_044710</name>
</gene>
<evidence type="ECO:0000256" key="1">
    <source>
        <dbReference type="SAM" id="MobiDB-lite"/>
    </source>
</evidence>
<keyword evidence="3" id="KW-1185">Reference proteome</keyword>
<feature type="region of interest" description="Disordered" evidence="1">
    <location>
        <begin position="1"/>
        <end position="59"/>
    </location>
</feature>
<dbReference type="EMBL" id="JAIWYP010000011">
    <property type="protein sequence ID" value="KAH3738093.1"/>
    <property type="molecule type" value="Genomic_DNA"/>
</dbReference>
<evidence type="ECO:0000313" key="3">
    <source>
        <dbReference type="Proteomes" id="UP000828390"/>
    </source>
</evidence>